<name>A0A917MZL1_9SPHI</name>
<feature type="domain" description="NADP-dependent oxidoreductase" evidence="2">
    <location>
        <begin position="91"/>
        <end position="354"/>
    </location>
</feature>
<dbReference type="NCBIfam" id="NF007695">
    <property type="entry name" value="PRK10376.1"/>
    <property type="match status" value="1"/>
</dbReference>
<dbReference type="SUPFAM" id="SSF51430">
    <property type="entry name" value="NAD(P)-linked oxidoreductase"/>
    <property type="match status" value="1"/>
</dbReference>
<dbReference type="PANTHER" id="PTHR43625">
    <property type="entry name" value="AFLATOXIN B1 ALDEHYDE REDUCTASE"/>
    <property type="match status" value="1"/>
</dbReference>
<comment type="caution">
    <text evidence="3">The sequence shown here is derived from an EMBL/GenBank/DDBJ whole genome shotgun (WGS) entry which is preliminary data.</text>
</comment>
<dbReference type="GO" id="GO:0005737">
    <property type="term" value="C:cytoplasm"/>
    <property type="evidence" value="ECO:0007669"/>
    <property type="project" value="TreeGrafter"/>
</dbReference>
<organism evidence="3 4">
    <name type="scientific">Mucilaginibacter galii</name>
    <dbReference type="NCBI Taxonomy" id="2005073"/>
    <lineage>
        <taxon>Bacteria</taxon>
        <taxon>Pseudomonadati</taxon>
        <taxon>Bacteroidota</taxon>
        <taxon>Sphingobacteriia</taxon>
        <taxon>Sphingobacteriales</taxon>
        <taxon>Sphingobacteriaceae</taxon>
        <taxon>Mucilaginibacter</taxon>
    </lineage>
</organism>
<keyword evidence="4" id="KW-1185">Reference proteome</keyword>
<protein>
    <submittedName>
        <fullName evidence="3">Oxidoreductase</fullName>
    </submittedName>
</protein>
<keyword evidence="1" id="KW-0560">Oxidoreductase</keyword>
<dbReference type="EMBL" id="BMDO01000001">
    <property type="protein sequence ID" value="GGI48830.1"/>
    <property type="molecule type" value="Genomic_DNA"/>
</dbReference>
<dbReference type="PANTHER" id="PTHR43625:SF40">
    <property type="entry name" value="ALDO-KETO REDUCTASE YAKC [NADP(+)]"/>
    <property type="match status" value="1"/>
</dbReference>
<dbReference type="InterPro" id="IPR036812">
    <property type="entry name" value="NAD(P)_OxRdtase_dom_sf"/>
</dbReference>
<evidence type="ECO:0000313" key="3">
    <source>
        <dbReference type="EMBL" id="GGI48830.1"/>
    </source>
</evidence>
<dbReference type="GO" id="GO:0016491">
    <property type="term" value="F:oxidoreductase activity"/>
    <property type="evidence" value="ECO:0007669"/>
    <property type="project" value="UniProtKB-KW"/>
</dbReference>
<dbReference type="PRINTS" id="PR00069">
    <property type="entry name" value="ALDKETRDTASE"/>
</dbReference>
<evidence type="ECO:0000259" key="2">
    <source>
        <dbReference type="Pfam" id="PF00248"/>
    </source>
</evidence>
<dbReference type="RefSeq" id="WP_229746979.1">
    <property type="nucleotide sequence ID" value="NZ_BMDO01000001.1"/>
</dbReference>
<sequence length="356" mass="39290">MLALAAPWLLGFAYHKRARNSVFLVDLAGLAASLLTEPKKCNTPLYDITLMIKGEHSALPCVIPVLNITIMANTASYQKTFRLGGDLNINRLGYGAMRITGDGIWGPPKDHDAAISVLKRAVELGVNFIDTADSYGPNVSEELIAEALYPYADGLVIGTKGGLLRTGPNEWPVDSSPAHLKEALDGSLKRLKLEQIELYQLHRIDPKVPAEETFAFLKQAQQEGKIKHIGLSEVSVDDIKKAQEFFEVVSVQNMYSIDNRKWEEVLQYTKEHNIAFIPWYPLGGGNVKAQETLERIAQSKGATVHQIALSWLLHHAENILLIPGTSSVAHLEDNMKAADIELTENDMQELESVSQG</sequence>
<evidence type="ECO:0000313" key="4">
    <source>
        <dbReference type="Proteomes" id="UP000662074"/>
    </source>
</evidence>
<gene>
    <name evidence="3" type="ORF">GCM10011425_00420</name>
</gene>
<evidence type="ECO:0000256" key="1">
    <source>
        <dbReference type="ARBA" id="ARBA00023002"/>
    </source>
</evidence>
<dbReference type="Proteomes" id="UP000662074">
    <property type="component" value="Unassembled WGS sequence"/>
</dbReference>
<dbReference type="InterPro" id="IPR023210">
    <property type="entry name" value="NADP_OxRdtase_dom"/>
</dbReference>
<dbReference type="Pfam" id="PF00248">
    <property type="entry name" value="Aldo_ket_red"/>
    <property type="match status" value="1"/>
</dbReference>
<dbReference type="InterPro" id="IPR020471">
    <property type="entry name" value="AKR"/>
</dbReference>
<reference evidence="3" key="2">
    <citation type="submission" date="2020-09" db="EMBL/GenBank/DDBJ databases">
        <authorList>
            <person name="Sun Q."/>
            <person name="Sedlacek I."/>
        </authorList>
    </citation>
    <scope>NUCLEOTIDE SEQUENCE</scope>
    <source>
        <strain evidence="3">CCM 8711</strain>
    </source>
</reference>
<reference evidence="3" key="1">
    <citation type="journal article" date="2014" name="Int. J. Syst. Evol. Microbiol.">
        <title>Complete genome sequence of Corynebacterium casei LMG S-19264T (=DSM 44701T), isolated from a smear-ripened cheese.</title>
        <authorList>
            <consortium name="US DOE Joint Genome Institute (JGI-PGF)"/>
            <person name="Walter F."/>
            <person name="Albersmeier A."/>
            <person name="Kalinowski J."/>
            <person name="Ruckert C."/>
        </authorList>
    </citation>
    <scope>NUCLEOTIDE SEQUENCE</scope>
    <source>
        <strain evidence="3">CCM 8711</strain>
    </source>
</reference>
<dbReference type="CDD" id="cd19088">
    <property type="entry name" value="AKR_AKR13B1"/>
    <property type="match status" value="1"/>
</dbReference>
<dbReference type="Gene3D" id="3.20.20.100">
    <property type="entry name" value="NADP-dependent oxidoreductase domain"/>
    <property type="match status" value="1"/>
</dbReference>
<proteinExistence type="predicted"/>
<dbReference type="InterPro" id="IPR050791">
    <property type="entry name" value="Aldo-Keto_reductase"/>
</dbReference>
<accession>A0A917MZL1</accession>
<dbReference type="AlphaFoldDB" id="A0A917MZL1"/>